<dbReference type="EMBL" id="LJOY01000055">
    <property type="protein sequence ID" value="OBQ23607.1"/>
    <property type="molecule type" value="Genomic_DNA"/>
</dbReference>
<evidence type="ECO:0000313" key="2">
    <source>
        <dbReference type="EMBL" id="OBQ23607.1"/>
    </source>
</evidence>
<dbReference type="InterPro" id="IPR038725">
    <property type="entry name" value="YdaG_split_barrel_FMN-bd"/>
</dbReference>
<organism evidence="2 3">
    <name type="scientific">Aphanizomenon flos-aquae LD13</name>
    <dbReference type="NCBI Taxonomy" id="1710894"/>
    <lineage>
        <taxon>Bacteria</taxon>
        <taxon>Bacillati</taxon>
        <taxon>Cyanobacteriota</taxon>
        <taxon>Cyanophyceae</taxon>
        <taxon>Nostocales</taxon>
        <taxon>Aphanizomenonaceae</taxon>
        <taxon>Aphanizomenon</taxon>
    </lineage>
</organism>
<dbReference type="PANTHER" id="PTHR34818">
    <property type="entry name" value="PROTEIN BLI-3"/>
    <property type="match status" value="1"/>
</dbReference>
<sequence>MTQSLDTKPRVQELRKLLEGLECGMLTTIDDDGSLHSRPMSMWNEIDNEATLWFFTPANSHKVVEIQHHQQVNVSFSAPNQERFVSILGTAQLTRERQEIQSKWQPGLEIWFPKGIDEPNIALLKVKVNKVDYWESLSSFVPQTINFLELSHS</sequence>
<gene>
    <name evidence="2" type="ORF">AN481_14725</name>
</gene>
<accession>A0A1B7VRQ4</accession>
<dbReference type="Proteomes" id="UP000092382">
    <property type="component" value="Unassembled WGS sequence"/>
</dbReference>
<dbReference type="SUPFAM" id="SSF50475">
    <property type="entry name" value="FMN-binding split barrel"/>
    <property type="match status" value="1"/>
</dbReference>
<dbReference type="PATRIC" id="fig|1710894.3.peg.1306"/>
<dbReference type="InterPro" id="IPR012349">
    <property type="entry name" value="Split_barrel_FMN-bd"/>
</dbReference>
<dbReference type="Pfam" id="PF16242">
    <property type="entry name" value="Pyrid_ox_like"/>
    <property type="match status" value="1"/>
</dbReference>
<reference evidence="2 3" key="1">
    <citation type="submission" date="2015-09" db="EMBL/GenBank/DDBJ databases">
        <title>Whole genome shotgun sequence assembly of Aphanizomenon flos-aquae UKL13.</title>
        <authorList>
            <person name="Driscoll C."/>
        </authorList>
    </citation>
    <scope>NUCLEOTIDE SEQUENCE [LARGE SCALE GENOMIC DNA]</scope>
    <source>
        <strain evidence="2">MDT13</strain>
    </source>
</reference>
<feature type="domain" description="General stress protein FMN-binding split barrel" evidence="1">
    <location>
        <begin position="11"/>
        <end position="147"/>
    </location>
</feature>
<protein>
    <submittedName>
        <fullName evidence="2">Pyridoxamine 5'-phosphate oxidase</fullName>
    </submittedName>
</protein>
<dbReference type="PANTHER" id="PTHR34818:SF1">
    <property type="entry name" value="PROTEIN BLI-3"/>
    <property type="match status" value="1"/>
</dbReference>
<evidence type="ECO:0000259" key="1">
    <source>
        <dbReference type="Pfam" id="PF16242"/>
    </source>
</evidence>
<evidence type="ECO:0000313" key="3">
    <source>
        <dbReference type="Proteomes" id="UP000092382"/>
    </source>
</evidence>
<dbReference type="InterPro" id="IPR052917">
    <property type="entry name" value="Stress-Dev_Protein"/>
</dbReference>
<comment type="caution">
    <text evidence="2">The sequence shown here is derived from an EMBL/GenBank/DDBJ whole genome shotgun (WGS) entry which is preliminary data.</text>
</comment>
<proteinExistence type="predicted"/>
<name>A0A1B7VRQ4_APHFL</name>
<dbReference type="AlphaFoldDB" id="A0A1B7VRQ4"/>
<dbReference type="Gene3D" id="2.30.110.10">
    <property type="entry name" value="Electron Transport, Fmn-binding Protein, Chain A"/>
    <property type="match status" value="1"/>
</dbReference>